<dbReference type="EMBL" id="JAYKXN010000003">
    <property type="protein sequence ID" value="KAK7301586.1"/>
    <property type="molecule type" value="Genomic_DNA"/>
</dbReference>
<evidence type="ECO:0000313" key="1">
    <source>
        <dbReference type="EMBL" id="KAK7301586.1"/>
    </source>
</evidence>
<accession>A0AAN9JNT2</accession>
<protein>
    <submittedName>
        <fullName evidence="1">Uncharacterized protein</fullName>
    </submittedName>
</protein>
<comment type="caution">
    <text evidence="1">The sequence shown here is derived from an EMBL/GenBank/DDBJ whole genome shotgun (WGS) entry which is preliminary data.</text>
</comment>
<evidence type="ECO:0000313" key="2">
    <source>
        <dbReference type="Proteomes" id="UP001359559"/>
    </source>
</evidence>
<reference evidence="1 2" key="1">
    <citation type="submission" date="2024-01" db="EMBL/GenBank/DDBJ databases">
        <title>The genomes of 5 underutilized Papilionoideae crops provide insights into root nodulation and disease resistance.</title>
        <authorList>
            <person name="Yuan L."/>
        </authorList>
    </citation>
    <scope>NUCLEOTIDE SEQUENCE [LARGE SCALE GENOMIC DNA]</scope>
    <source>
        <strain evidence="1">LY-2023</strain>
        <tissue evidence="1">Leaf</tissue>
    </source>
</reference>
<organism evidence="1 2">
    <name type="scientific">Clitoria ternatea</name>
    <name type="common">Butterfly pea</name>
    <dbReference type="NCBI Taxonomy" id="43366"/>
    <lineage>
        <taxon>Eukaryota</taxon>
        <taxon>Viridiplantae</taxon>
        <taxon>Streptophyta</taxon>
        <taxon>Embryophyta</taxon>
        <taxon>Tracheophyta</taxon>
        <taxon>Spermatophyta</taxon>
        <taxon>Magnoliopsida</taxon>
        <taxon>eudicotyledons</taxon>
        <taxon>Gunneridae</taxon>
        <taxon>Pentapetalae</taxon>
        <taxon>rosids</taxon>
        <taxon>fabids</taxon>
        <taxon>Fabales</taxon>
        <taxon>Fabaceae</taxon>
        <taxon>Papilionoideae</taxon>
        <taxon>50 kb inversion clade</taxon>
        <taxon>NPAAA clade</taxon>
        <taxon>indigoferoid/millettioid clade</taxon>
        <taxon>Phaseoleae</taxon>
        <taxon>Clitoria</taxon>
    </lineage>
</organism>
<keyword evidence="2" id="KW-1185">Reference proteome</keyword>
<gene>
    <name evidence="1" type="ORF">RJT34_12453</name>
</gene>
<proteinExistence type="predicted"/>
<name>A0AAN9JNT2_CLITE</name>
<dbReference type="AlphaFoldDB" id="A0AAN9JNT2"/>
<sequence>MIDRHKRDQRYSKGLTLKQGSVSHMKLGINKSEEGIMVSMKSEDSNLDKVEETMAIGDAREIGEETASVERQVLKVVEHANACRNRTDKVVGAEVNDSE</sequence>
<dbReference type="Proteomes" id="UP001359559">
    <property type="component" value="Unassembled WGS sequence"/>
</dbReference>